<evidence type="ECO:0000313" key="7">
    <source>
        <dbReference type="Proteomes" id="UP000314294"/>
    </source>
</evidence>
<dbReference type="EMBL" id="SRLO01000059">
    <property type="protein sequence ID" value="TNN79968.1"/>
    <property type="molecule type" value="Genomic_DNA"/>
</dbReference>
<name>A0A4Z2IQL8_9TELE</name>
<dbReference type="PANTHER" id="PTHR21706">
    <property type="entry name" value="TRANSMEMBRANE PROTEIN 65"/>
    <property type="match status" value="1"/>
</dbReference>
<keyword evidence="7" id="KW-1185">Reference proteome</keyword>
<protein>
    <submittedName>
        <fullName evidence="6">Transmembrane protein 65</fullName>
    </submittedName>
</protein>
<accession>A0A4Z2IQL8</accession>
<dbReference type="GO" id="GO:1903779">
    <property type="term" value="P:regulation of cardiac conduction"/>
    <property type="evidence" value="ECO:0007669"/>
    <property type="project" value="TreeGrafter"/>
</dbReference>
<dbReference type="AlphaFoldDB" id="A0A4Z2IQL8"/>
<dbReference type="InterPro" id="IPR019537">
    <property type="entry name" value="TMEM65"/>
</dbReference>
<dbReference type="GO" id="GO:0005739">
    <property type="term" value="C:mitochondrion"/>
    <property type="evidence" value="ECO:0007669"/>
    <property type="project" value="TreeGrafter"/>
</dbReference>
<evidence type="ECO:0000256" key="2">
    <source>
        <dbReference type="ARBA" id="ARBA00022692"/>
    </source>
</evidence>
<gene>
    <name evidence="6" type="primary">TMEM65</name>
    <name evidence="6" type="ORF">EYF80_009785</name>
</gene>
<proteinExistence type="predicted"/>
<evidence type="ECO:0000256" key="4">
    <source>
        <dbReference type="ARBA" id="ARBA00023136"/>
    </source>
</evidence>
<evidence type="ECO:0000256" key="5">
    <source>
        <dbReference type="SAM" id="MobiDB-lite"/>
    </source>
</evidence>
<dbReference type="OrthoDB" id="430821at2759"/>
<keyword evidence="4" id="KW-0472">Membrane</keyword>
<comment type="caution">
    <text evidence="6">The sequence shown here is derived from an EMBL/GenBank/DDBJ whole genome shotgun (WGS) entry which is preliminary data.</text>
</comment>
<keyword evidence="2 6" id="KW-0812">Transmembrane</keyword>
<evidence type="ECO:0000256" key="3">
    <source>
        <dbReference type="ARBA" id="ARBA00022989"/>
    </source>
</evidence>
<comment type="subcellular location">
    <subcellularLocation>
        <location evidence="1">Membrane</location>
        <topology evidence="1">Multi-pass membrane protein</topology>
    </subcellularLocation>
</comment>
<dbReference type="PANTHER" id="PTHR21706:SF15">
    <property type="entry name" value="TRANSMEMBRANE PROTEIN 65"/>
    <property type="match status" value="1"/>
</dbReference>
<dbReference type="GO" id="GO:0016020">
    <property type="term" value="C:membrane"/>
    <property type="evidence" value="ECO:0007669"/>
    <property type="project" value="UniProtKB-SubCell"/>
</dbReference>
<feature type="compositionally biased region" description="Basic and acidic residues" evidence="5">
    <location>
        <begin position="159"/>
        <end position="169"/>
    </location>
</feature>
<dbReference type="Proteomes" id="UP000314294">
    <property type="component" value="Unassembled WGS sequence"/>
</dbReference>
<sequence>MAMSAFEVLIDIWISPVDGEERMFNATRDESGTHIELSIGVVLGISTMAAAALGNLVSDLAGLGSPHLEELPAGLQRLQRRAGVVMGLRGGKWTRVGAGWPCAEHWDEEEEEEDEEEEEKHVLLAAEGSLVPSKAEDEKDDAQEGGHSVPDQGIGMARTEVETKPEGSRQAKQLARQKIHLCRKERWR</sequence>
<dbReference type="Pfam" id="PF10507">
    <property type="entry name" value="TMEM65"/>
    <property type="match status" value="1"/>
</dbReference>
<dbReference type="GO" id="GO:0003231">
    <property type="term" value="P:cardiac ventricle development"/>
    <property type="evidence" value="ECO:0007669"/>
    <property type="project" value="TreeGrafter"/>
</dbReference>
<keyword evidence="3" id="KW-1133">Transmembrane helix</keyword>
<evidence type="ECO:0000313" key="6">
    <source>
        <dbReference type="EMBL" id="TNN79968.1"/>
    </source>
</evidence>
<evidence type="ECO:0000256" key="1">
    <source>
        <dbReference type="ARBA" id="ARBA00004141"/>
    </source>
</evidence>
<organism evidence="6 7">
    <name type="scientific">Liparis tanakae</name>
    <name type="common">Tanaka's snailfish</name>
    <dbReference type="NCBI Taxonomy" id="230148"/>
    <lineage>
        <taxon>Eukaryota</taxon>
        <taxon>Metazoa</taxon>
        <taxon>Chordata</taxon>
        <taxon>Craniata</taxon>
        <taxon>Vertebrata</taxon>
        <taxon>Euteleostomi</taxon>
        <taxon>Actinopterygii</taxon>
        <taxon>Neopterygii</taxon>
        <taxon>Teleostei</taxon>
        <taxon>Neoteleostei</taxon>
        <taxon>Acanthomorphata</taxon>
        <taxon>Eupercaria</taxon>
        <taxon>Perciformes</taxon>
        <taxon>Cottioidei</taxon>
        <taxon>Cottales</taxon>
        <taxon>Liparidae</taxon>
        <taxon>Liparis</taxon>
    </lineage>
</organism>
<feature type="region of interest" description="Disordered" evidence="5">
    <location>
        <begin position="124"/>
        <end position="188"/>
    </location>
</feature>
<reference evidence="6 7" key="1">
    <citation type="submission" date="2019-03" db="EMBL/GenBank/DDBJ databases">
        <title>First draft genome of Liparis tanakae, snailfish: a comprehensive survey of snailfish specific genes.</title>
        <authorList>
            <person name="Kim W."/>
            <person name="Song I."/>
            <person name="Jeong J.-H."/>
            <person name="Kim D."/>
            <person name="Kim S."/>
            <person name="Ryu S."/>
            <person name="Song J.Y."/>
            <person name="Lee S.K."/>
        </authorList>
    </citation>
    <scope>NUCLEOTIDE SEQUENCE [LARGE SCALE GENOMIC DNA]</scope>
    <source>
        <tissue evidence="6">Muscle</tissue>
    </source>
</reference>